<feature type="domain" description="N-acetyltransferase" evidence="6">
    <location>
        <begin position="36"/>
        <end position="150"/>
    </location>
</feature>
<dbReference type="OrthoDB" id="9799147at2"/>
<keyword evidence="2" id="KW-1277">Toxin-antitoxin system</keyword>
<dbReference type="SUPFAM" id="SSF55729">
    <property type="entry name" value="Acyl-CoA N-acyltransferases (Nat)"/>
    <property type="match status" value="1"/>
</dbReference>
<evidence type="ECO:0000256" key="3">
    <source>
        <dbReference type="ARBA" id="ARBA00022679"/>
    </source>
</evidence>
<comment type="catalytic activity">
    <reaction evidence="5">
        <text>glycyl-tRNA(Gly) + acetyl-CoA = N-acetylglycyl-tRNA(Gly) + CoA + H(+)</text>
        <dbReference type="Rhea" id="RHEA:81867"/>
        <dbReference type="Rhea" id="RHEA-COMP:9683"/>
        <dbReference type="Rhea" id="RHEA-COMP:19766"/>
        <dbReference type="ChEBI" id="CHEBI:15378"/>
        <dbReference type="ChEBI" id="CHEBI:57287"/>
        <dbReference type="ChEBI" id="CHEBI:57288"/>
        <dbReference type="ChEBI" id="CHEBI:78522"/>
        <dbReference type="ChEBI" id="CHEBI:232036"/>
    </reaction>
</comment>
<dbReference type="InterPro" id="IPR016181">
    <property type="entry name" value="Acyl_CoA_acyltransferase"/>
</dbReference>
<dbReference type="GO" id="GO:0016747">
    <property type="term" value="F:acyltransferase activity, transferring groups other than amino-acyl groups"/>
    <property type="evidence" value="ECO:0007669"/>
    <property type="project" value="InterPro"/>
</dbReference>
<reference evidence="7 8" key="1">
    <citation type="submission" date="2018-08" db="EMBL/GenBank/DDBJ databases">
        <title>Sphingobium sp. EO9.</title>
        <authorList>
            <person name="Park Y."/>
            <person name="Kim K.H."/>
            <person name="Jeon C.O."/>
        </authorList>
    </citation>
    <scope>NUCLEOTIDE SEQUENCE [LARGE SCALE GENOMIC DNA]</scope>
    <source>
        <strain evidence="7 8">EO9</strain>
    </source>
</reference>
<comment type="caution">
    <text evidence="7">The sequence shown here is derived from an EMBL/GenBank/DDBJ whole genome shotgun (WGS) entry which is preliminary data.</text>
</comment>
<evidence type="ECO:0000256" key="2">
    <source>
        <dbReference type="ARBA" id="ARBA00022649"/>
    </source>
</evidence>
<evidence type="ECO:0000313" key="8">
    <source>
        <dbReference type="Proteomes" id="UP000283469"/>
    </source>
</evidence>
<dbReference type="AlphaFoldDB" id="A0A418YV39"/>
<name>A0A418YV39_9SPHN</name>
<evidence type="ECO:0000259" key="6">
    <source>
        <dbReference type="Pfam" id="PF00583"/>
    </source>
</evidence>
<dbReference type="PANTHER" id="PTHR36449:SF1">
    <property type="entry name" value="ACETYLTRANSFERASE"/>
    <property type="match status" value="1"/>
</dbReference>
<dbReference type="InterPro" id="IPR000182">
    <property type="entry name" value="GNAT_dom"/>
</dbReference>
<keyword evidence="1" id="KW-0678">Repressor</keyword>
<protein>
    <submittedName>
        <fullName evidence="7">GNAT family N-acetyltransferase</fullName>
    </submittedName>
</protein>
<dbReference type="PANTHER" id="PTHR36449">
    <property type="entry name" value="ACETYLTRANSFERASE-RELATED"/>
    <property type="match status" value="1"/>
</dbReference>
<dbReference type="Gene3D" id="3.40.630.30">
    <property type="match status" value="1"/>
</dbReference>
<evidence type="ECO:0000313" key="7">
    <source>
        <dbReference type="EMBL" id="RJG55978.1"/>
    </source>
</evidence>
<accession>A0A418YV39</accession>
<organism evidence="7 8">
    <name type="scientific">Sphingobium terrigena</name>
    <dbReference type="NCBI Taxonomy" id="2304063"/>
    <lineage>
        <taxon>Bacteria</taxon>
        <taxon>Pseudomonadati</taxon>
        <taxon>Pseudomonadota</taxon>
        <taxon>Alphaproteobacteria</taxon>
        <taxon>Sphingomonadales</taxon>
        <taxon>Sphingomonadaceae</taxon>
        <taxon>Sphingobium</taxon>
    </lineage>
</organism>
<dbReference type="EMBL" id="QVRA01000005">
    <property type="protein sequence ID" value="RJG55978.1"/>
    <property type="molecule type" value="Genomic_DNA"/>
</dbReference>
<dbReference type="Pfam" id="PF00583">
    <property type="entry name" value="Acetyltransf_1"/>
    <property type="match status" value="1"/>
</dbReference>
<evidence type="ECO:0000256" key="5">
    <source>
        <dbReference type="ARBA" id="ARBA00049880"/>
    </source>
</evidence>
<dbReference type="Proteomes" id="UP000283469">
    <property type="component" value="Unassembled WGS sequence"/>
</dbReference>
<sequence length="176" mass="18964">MAEIGGASERPDTGLSAPVPLTAAHDLSGFDCGEPALNDWLRNRAWKNESRFSRTYVVCDRNRVVAYFCISAGAVERGSAPGKVRRNAPDTIPVSVIGRLAVDHDYAGKGLGADILSDALRRIAIASQSIGIGAVLVHAKDDAAKRFYLRSAEFIEYPDDSRTLFLPIETVIAAFS</sequence>
<keyword evidence="8" id="KW-1185">Reference proteome</keyword>
<evidence type="ECO:0000256" key="4">
    <source>
        <dbReference type="ARBA" id="ARBA00023315"/>
    </source>
</evidence>
<proteinExistence type="predicted"/>
<evidence type="ECO:0000256" key="1">
    <source>
        <dbReference type="ARBA" id="ARBA00022491"/>
    </source>
</evidence>
<keyword evidence="3 7" id="KW-0808">Transferase</keyword>
<keyword evidence="4" id="KW-0012">Acyltransferase</keyword>
<gene>
    <name evidence="7" type="ORF">D0Z70_08090</name>
</gene>